<evidence type="ECO:0000259" key="18">
    <source>
        <dbReference type="PROSITE" id="PS50885"/>
    </source>
</evidence>
<gene>
    <name evidence="19" type="ORF">IV500_08605</name>
</gene>
<evidence type="ECO:0000256" key="4">
    <source>
        <dbReference type="ARBA" id="ARBA00022475"/>
    </source>
</evidence>
<evidence type="ECO:0000256" key="3">
    <source>
        <dbReference type="ARBA" id="ARBA00012438"/>
    </source>
</evidence>
<evidence type="ECO:0000256" key="10">
    <source>
        <dbReference type="ARBA" id="ARBA00022840"/>
    </source>
</evidence>
<dbReference type="InterPro" id="IPR005467">
    <property type="entry name" value="His_kinase_dom"/>
</dbReference>
<dbReference type="Pfam" id="PF00512">
    <property type="entry name" value="HisKA"/>
    <property type="match status" value="1"/>
</dbReference>
<comment type="catalytic activity">
    <reaction evidence="1">
        <text>ATP + protein L-histidine = ADP + protein N-phospho-L-histidine.</text>
        <dbReference type="EC" id="2.7.13.3"/>
    </reaction>
</comment>
<dbReference type="FunFam" id="1.10.287.130:FF:000010">
    <property type="entry name" value="Two-component sensor histidine kinase"/>
    <property type="match status" value="1"/>
</dbReference>
<evidence type="ECO:0000256" key="6">
    <source>
        <dbReference type="ARBA" id="ARBA00022679"/>
    </source>
</evidence>
<dbReference type="NCBIfam" id="NF040691">
    <property type="entry name" value="MtrAB_MtrB"/>
    <property type="match status" value="1"/>
</dbReference>
<reference evidence="19 20" key="1">
    <citation type="submission" date="2020-11" db="EMBL/GenBank/DDBJ databases">
        <title>Arthrobacter antarcticus sp. nov., isolated from Antarctic Soil.</title>
        <authorList>
            <person name="Li J."/>
        </authorList>
    </citation>
    <scope>NUCLEOTIDE SEQUENCE [LARGE SCALE GENOMIC DNA]</scope>
    <source>
        <strain evidence="19 20">Z1-20</strain>
    </source>
</reference>
<dbReference type="InterPro" id="IPR003594">
    <property type="entry name" value="HATPase_dom"/>
</dbReference>
<evidence type="ECO:0000256" key="5">
    <source>
        <dbReference type="ARBA" id="ARBA00022553"/>
    </source>
</evidence>
<dbReference type="Gene3D" id="6.10.340.10">
    <property type="match status" value="1"/>
</dbReference>
<dbReference type="CDD" id="cd00082">
    <property type="entry name" value="HisKA"/>
    <property type="match status" value="1"/>
</dbReference>
<dbReference type="FunFam" id="3.30.565.10:FF:000013">
    <property type="entry name" value="Two-component sensor histidine kinase"/>
    <property type="match status" value="1"/>
</dbReference>
<organism evidence="19 20">
    <name type="scientific">Arthrobacter terrae</name>
    <dbReference type="NCBI Taxonomy" id="2935737"/>
    <lineage>
        <taxon>Bacteria</taxon>
        <taxon>Bacillati</taxon>
        <taxon>Actinomycetota</taxon>
        <taxon>Actinomycetes</taxon>
        <taxon>Micrococcales</taxon>
        <taxon>Micrococcaceae</taxon>
        <taxon>Arthrobacter</taxon>
    </lineage>
</organism>
<feature type="transmembrane region" description="Helical" evidence="16">
    <location>
        <begin position="249"/>
        <end position="268"/>
    </location>
</feature>
<keyword evidence="4" id="KW-1003">Cell membrane</keyword>
<keyword evidence="6" id="KW-0808">Transferase</keyword>
<sequence>MPAAGGNLTTGAAADARAARQARLRGILRRIPGWLRRTWVLLLRWVLRPAGRWLDRRRLGLRRRWRTSLQFRTVLVTLLIAFIALVGVGAYLSSQIANGLFQERLQQAKQESSRGISQVQESFDNAQLSDVPAASTYVRDTLKLLEVGGADDTRRYLMVLVPGQNNSLFVATVSSGGITPAIIPDQLRTAVQGHSGQYWQSISLSAGSSEEHPALAVGSNVNLLGTHYELYLIYDLNNAQVTLNYIQSVLWLGGGILLLLFGGIALYVTRNVVLPISQAAAVSEKLASGQLQERMVVRGEDEVARLASSFNRMANSLQEQITQLATLSHMQQSFVSDVSHELRTPLTTVRMAAEVLFDARDSFDPVNKRSAELLYHQVERFQALLADLLEISRFDAGAAVLDAEPGDIFAVIHNVMEGAHPLAEQCGSVLTVAGSTEKYGSVVDMDPRRIDRILRNLVVNALEHGDGKPVELFVASDADTIAVAVRDHGIGMSADEVTRAFDRFWRADPARARTTGGSGLGLAIATEDSRLHGGLLEAWGKPGVGSCFRLTLPRRSGTAPGPSPVGLPPGGDDDASGNLHLTGELVPAVDFESNITGAEPISGRTVL</sequence>
<dbReference type="SMART" id="SM00304">
    <property type="entry name" value="HAMP"/>
    <property type="match status" value="1"/>
</dbReference>
<evidence type="ECO:0000256" key="12">
    <source>
        <dbReference type="ARBA" id="ARBA00023012"/>
    </source>
</evidence>
<dbReference type="InterPro" id="IPR003660">
    <property type="entry name" value="HAMP_dom"/>
</dbReference>
<dbReference type="GO" id="GO:0005886">
    <property type="term" value="C:plasma membrane"/>
    <property type="evidence" value="ECO:0007669"/>
    <property type="project" value="UniProtKB-SubCell"/>
</dbReference>
<dbReference type="EMBL" id="JADNYM010000009">
    <property type="protein sequence ID" value="MBG0739447.1"/>
    <property type="molecule type" value="Genomic_DNA"/>
</dbReference>
<dbReference type="SMART" id="SM00388">
    <property type="entry name" value="HisKA"/>
    <property type="match status" value="1"/>
</dbReference>
<dbReference type="SUPFAM" id="SSF47384">
    <property type="entry name" value="Homodimeric domain of signal transducing histidine kinase"/>
    <property type="match status" value="1"/>
</dbReference>
<dbReference type="PROSITE" id="PS50885">
    <property type="entry name" value="HAMP"/>
    <property type="match status" value="1"/>
</dbReference>
<dbReference type="AlphaFoldDB" id="A0A931CIX7"/>
<protein>
    <recommendedName>
        <fullName evidence="14">Sensor histidine kinase MtrB</fullName>
        <ecNumber evidence="3">2.7.13.3</ecNumber>
    </recommendedName>
</protein>
<proteinExistence type="predicted"/>
<dbReference type="SUPFAM" id="SSF55874">
    <property type="entry name" value="ATPase domain of HSP90 chaperone/DNA topoisomerase II/histidine kinase"/>
    <property type="match status" value="1"/>
</dbReference>
<evidence type="ECO:0000256" key="15">
    <source>
        <dbReference type="SAM" id="MobiDB-lite"/>
    </source>
</evidence>
<accession>A0A931CIX7</accession>
<dbReference type="Proteomes" id="UP000655366">
    <property type="component" value="Unassembled WGS sequence"/>
</dbReference>
<dbReference type="EC" id="2.7.13.3" evidence="3"/>
<dbReference type="CDD" id="cd00075">
    <property type="entry name" value="HATPase"/>
    <property type="match status" value="1"/>
</dbReference>
<evidence type="ECO:0000256" key="7">
    <source>
        <dbReference type="ARBA" id="ARBA00022692"/>
    </source>
</evidence>
<dbReference type="PANTHER" id="PTHR43547:SF2">
    <property type="entry name" value="HYBRID SIGNAL TRANSDUCTION HISTIDINE KINASE C"/>
    <property type="match status" value="1"/>
</dbReference>
<evidence type="ECO:0000256" key="14">
    <source>
        <dbReference type="ARBA" id="ARBA00035305"/>
    </source>
</evidence>
<keyword evidence="11 16" id="KW-1133">Transmembrane helix</keyword>
<evidence type="ECO:0000313" key="19">
    <source>
        <dbReference type="EMBL" id="MBG0739447.1"/>
    </source>
</evidence>
<dbReference type="PANTHER" id="PTHR43547">
    <property type="entry name" value="TWO-COMPONENT HISTIDINE KINASE"/>
    <property type="match status" value="1"/>
</dbReference>
<dbReference type="InterPro" id="IPR036890">
    <property type="entry name" value="HATPase_C_sf"/>
</dbReference>
<feature type="region of interest" description="Disordered" evidence="15">
    <location>
        <begin position="555"/>
        <end position="579"/>
    </location>
</feature>
<name>A0A931CIX7_9MICC</name>
<feature type="domain" description="Histidine kinase" evidence="17">
    <location>
        <begin position="337"/>
        <end position="556"/>
    </location>
</feature>
<dbReference type="InterPro" id="IPR047669">
    <property type="entry name" value="MtrAB_MtrB"/>
</dbReference>
<keyword evidence="7 16" id="KW-0812">Transmembrane</keyword>
<dbReference type="Pfam" id="PF02518">
    <property type="entry name" value="HATPase_c"/>
    <property type="match status" value="1"/>
</dbReference>
<evidence type="ECO:0000259" key="17">
    <source>
        <dbReference type="PROSITE" id="PS50109"/>
    </source>
</evidence>
<evidence type="ECO:0000256" key="1">
    <source>
        <dbReference type="ARBA" id="ARBA00000085"/>
    </source>
</evidence>
<keyword evidence="5" id="KW-0597">Phosphoprotein</keyword>
<feature type="domain" description="HAMP" evidence="18">
    <location>
        <begin position="270"/>
        <end position="322"/>
    </location>
</feature>
<keyword evidence="8" id="KW-0547">Nucleotide-binding</keyword>
<dbReference type="GO" id="GO:0005524">
    <property type="term" value="F:ATP binding"/>
    <property type="evidence" value="ECO:0007669"/>
    <property type="project" value="UniProtKB-KW"/>
</dbReference>
<dbReference type="PRINTS" id="PR00344">
    <property type="entry name" value="BCTRLSENSOR"/>
</dbReference>
<evidence type="ECO:0000256" key="11">
    <source>
        <dbReference type="ARBA" id="ARBA00022989"/>
    </source>
</evidence>
<evidence type="ECO:0000256" key="13">
    <source>
        <dbReference type="ARBA" id="ARBA00023136"/>
    </source>
</evidence>
<dbReference type="InterPro" id="IPR036097">
    <property type="entry name" value="HisK_dim/P_sf"/>
</dbReference>
<feature type="transmembrane region" description="Helical" evidence="16">
    <location>
        <begin position="71"/>
        <end position="92"/>
    </location>
</feature>
<comment type="caution">
    <text evidence="19">The sequence shown here is derived from an EMBL/GenBank/DDBJ whole genome shotgun (WGS) entry which is preliminary data.</text>
</comment>
<dbReference type="CDD" id="cd06225">
    <property type="entry name" value="HAMP"/>
    <property type="match status" value="1"/>
</dbReference>
<keyword evidence="9 19" id="KW-0418">Kinase</keyword>
<evidence type="ECO:0000313" key="20">
    <source>
        <dbReference type="Proteomes" id="UP000655366"/>
    </source>
</evidence>
<evidence type="ECO:0000256" key="16">
    <source>
        <dbReference type="SAM" id="Phobius"/>
    </source>
</evidence>
<comment type="subcellular location">
    <subcellularLocation>
        <location evidence="2">Cell membrane</location>
        <topology evidence="2">Multi-pass membrane protein</topology>
    </subcellularLocation>
</comment>
<dbReference type="Gene3D" id="1.10.287.130">
    <property type="match status" value="1"/>
</dbReference>
<dbReference type="Gene3D" id="3.30.565.10">
    <property type="entry name" value="Histidine kinase-like ATPase, C-terminal domain"/>
    <property type="match status" value="1"/>
</dbReference>
<dbReference type="SUPFAM" id="SSF158472">
    <property type="entry name" value="HAMP domain-like"/>
    <property type="match status" value="1"/>
</dbReference>
<keyword evidence="10" id="KW-0067">ATP-binding</keyword>
<evidence type="ECO:0000256" key="8">
    <source>
        <dbReference type="ARBA" id="ARBA00022741"/>
    </source>
</evidence>
<keyword evidence="13 16" id="KW-0472">Membrane</keyword>
<keyword evidence="20" id="KW-1185">Reference proteome</keyword>
<dbReference type="PROSITE" id="PS50109">
    <property type="entry name" value="HIS_KIN"/>
    <property type="match status" value="1"/>
</dbReference>
<evidence type="ECO:0000256" key="2">
    <source>
        <dbReference type="ARBA" id="ARBA00004651"/>
    </source>
</evidence>
<dbReference type="InterPro" id="IPR003661">
    <property type="entry name" value="HisK_dim/P_dom"/>
</dbReference>
<evidence type="ECO:0000256" key="9">
    <source>
        <dbReference type="ARBA" id="ARBA00022777"/>
    </source>
</evidence>
<keyword evidence="12" id="KW-0902">Two-component regulatory system</keyword>
<dbReference type="Pfam" id="PF00672">
    <property type="entry name" value="HAMP"/>
    <property type="match status" value="1"/>
</dbReference>
<dbReference type="InterPro" id="IPR004358">
    <property type="entry name" value="Sig_transdc_His_kin-like_C"/>
</dbReference>
<dbReference type="SMART" id="SM00387">
    <property type="entry name" value="HATPase_c"/>
    <property type="match status" value="1"/>
</dbReference>
<dbReference type="GO" id="GO:0000155">
    <property type="term" value="F:phosphorelay sensor kinase activity"/>
    <property type="evidence" value="ECO:0007669"/>
    <property type="project" value="InterPro"/>
</dbReference>